<reference evidence="2" key="1">
    <citation type="journal article" date="2014" name="Int. J. Syst. Evol. Microbiol.">
        <title>Complete genome sequence of Corynebacterium casei LMG S-19264T (=DSM 44701T), isolated from a smear-ripened cheese.</title>
        <authorList>
            <consortium name="US DOE Joint Genome Institute (JGI-PGF)"/>
            <person name="Walter F."/>
            <person name="Albersmeier A."/>
            <person name="Kalinowski J."/>
            <person name="Ruckert C."/>
        </authorList>
    </citation>
    <scope>NUCLEOTIDE SEQUENCE</scope>
    <source>
        <strain evidence="2">JCM 3131</strain>
    </source>
</reference>
<evidence type="ECO:0000313" key="3">
    <source>
        <dbReference type="Proteomes" id="UP000620156"/>
    </source>
</evidence>
<evidence type="ECO:0000313" key="2">
    <source>
        <dbReference type="EMBL" id="GGQ65698.1"/>
    </source>
</evidence>
<feature type="compositionally biased region" description="Basic and acidic residues" evidence="1">
    <location>
        <begin position="79"/>
        <end position="93"/>
    </location>
</feature>
<name>A0A918BFS8_9ACTN</name>
<comment type="caution">
    <text evidence="2">The sequence shown here is derived from an EMBL/GenBank/DDBJ whole genome shotgun (WGS) entry which is preliminary data.</text>
</comment>
<dbReference type="EMBL" id="BMQK01000008">
    <property type="protein sequence ID" value="GGQ65698.1"/>
    <property type="molecule type" value="Genomic_DNA"/>
</dbReference>
<sequence length="93" mass="9909">MYGPEPLNVRVRTCGACGTVLDRDVNAAVDVAKAAEPAVPACGAQVRRAPVPAPRSEAGTHPKRTTRLVREQAGIPVLRNRDRDREDVNAPAS</sequence>
<dbReference type="AlphaFoldDB" id="A0A918BFS8"/>
<proteinExistence type="predicted"/>
<gene>
    <name evidence="2" type="ORF">GCM10010145_39490</name>
</gene>
<accession>A0A918BFS8</accession>
<evidence type="ECO:0000256" key="1">
    <source>
        <dbReference type="SAM" id="MobiDB-lite"/>
    </source>
</evidence>
<reference evidence="2" key="2">
    <citation type="submission" date="2020-09" db="EMBL/GenBank/DDBJ databases">
        <authorList>
            <person name="Sun Q."/>
            <person name="Ohkuma M."/>
        </authorList>
    </citation>
    <scope>NUCLEOTIDE SEQUENCE</scope>
    <source>
        <strain evidence="2">JCM 3131</strain>
    </source>
</reference>
<organism evidence="2 3">
    <name type="scientific">Streptomyces ruber</name>
    <dbReference type="NCBI Taxonomy" id="83378"/>
    <lineage>
        <taxon>Bacteria</taxon>
        <taxon>Bacillati</taxon>
        <taxon>Actinomycetota</taxon>
        <taxon>Actinomycetes</taxon>
        <taxon>Kitasatosporales</taxon>
        <taxon>Streptomycetaceae</taxon>
        <taxon>Streptomyces</taxon>
    </lineage>
</organism>
<protein>
    <recommendedName>
        <fullName evidence="4">Transposase</fullName>
    </recommendedName>
</protein>
<feature type="region of interest" description="Disordered" evidence="1">
    <location>
        <begin position="72"/>
        <end position="93"/>
    </location>
</feature>
<keyword evidence="3" id="KW-1185">Reference proteome</keyword>
<evidence type="ECO:0008006" key="4">
    <source>
        <dbReference type="Google" id="ProtNLM"/>
    </source>
</evidence>
<dbReference type="Proteomes" id="UP000620156">
    <property type="component" value="Unassembled WGS sequence"/>
</dbReference>